<protein>
    <submittedName>
        <fullName evidence="1">Uncharacterized protein</fullName>
    </submittedName>
</protein>
<name>A0A212JXM8_9DELT</name>
<dbReference type="EMBL" id="FLUQ01000002">
    <property type="protein sequence ID" value="SBW04244.1"/>
    <property type="molecule type" value="Genomic_DNA"/>
</dbReference>
<evidence type="ECO:0000313" key="1">
    <source>
        <dbReference type="EMBL" id="SBW04244.1"/>
    </source>
</evidence>
<organism evidence="1">
    <name type="scientific">uncultured delta proteobacterium</name>
    <dbReference type="NCBI Taxonomy" id="34034"/>
    <lineage>
        <taxon>Bacteria</taxon>
        <taxon>Deltaproteobacteria</taxon>
        <taxon>environmental samples</taxon>
    </lineage>
</organism>
<accession>A0A212JXM8</accession>
<sequence length="67" mass="7765">MYGETRAAMLRQCNTIRVTGIYLRYGSAPSAFFIDFFASIFRLQRAWKRGTAFVMRRGIARSCISIY</sequence>
<dbReference type="AlphaFoldDB" id="A0A212JXM8"/>
<proteinExistence type="predicted"/>
<reference evidence="1" key="1">
    <citation type="submission" date="2016-04" db="EMBL/GenBank/DDBJ databases">
        <authorList>
            <person name="Evans L.H."/>
            <person name="Alamgir A."/>
            <person name="Owens N."/>
            <person name="Weber N.D."/>
            <person name="Virtaneva K."/>
            <person name="Barbian K."/>
            <person name="Babar A."/>
            <person name="Rosenke K."/>
        </authorList>
    </citation>
    <scope>NUCLEOTIDE SEQUENCE</scope>
    <source>
        <strain evidence="1">86</strain>
    </source>
</reference>
<gene>
    <name evidence="1" type="ORF">KL86DPRO_20283</name>
</gene>